<dbReference type="RefSeq" id="WP_186843437.1">
    <property type="nucleotide sequence ID" value="NZ_WJBC01000034.1"/>
</dbReference>
<reference evidence="2 3" key="1">
    <citation type="journal article" date="2020" name="mSystems">
        <title>Defining Genomic and Predicted Metabolic Features of the Acetobacterium Genus.</title>
        <authorList>
            <person name="Ross D.E."/>
            <person name="Marshall C.W."/>
            <person name="Gulliver D."/>
            <person name="May H.D."/>
            <person name="Norman R.S."/>
        </authorList>
    </citation>
    <scope>NUCLEOTIDE SEQUENCE [LARGE SCALE GENOMIC DNA]</scope>
    <source>
        <strain evidence="2 3">DSM 8238</strain>
    </source>
</reference>
<dbReference type="EMBL" id="WJBC01000034">
    <property type="protein sequence ID" value="MBC3805551.1"/>
    <property type="molecule type" value="Genomic_DNA"/>
</dbReference>
<keyword evidence="1" id="KW-0175">Coiled coil</keyword>
<evidence type="ECO:0000313" key="3">
    <source>
        <dbReference type="Proteomes" id="UP000603234"/>
    </source>
</evidence>
<feature type="coiled-coil region" evidence="1">
    <location>
        <begin position="9"/>
        <end position="70"/>
    </location>
</feature>
<proteinExistence type="predicted"/>
<protein>
    <submittedName>
        <fullName evidence="2">Uncharacterized protein</fullName>
    </submittedName>
</protein>
<sequence length="78" mass="8988">MTHFNKLNDAELLRKFEMIKEDLEDVENEKKFTANQSGVHTSAGKVIAQMEEFESEISELKEQIAQCSEEIKKRGLSK</sequence>
<organism evidence="2 3">
    <name type="scientific">Acetobacterium fimetarium</name>
    <dbReference type="NCBI Taxonomy" id="52691"/>
    <lineage>
        <taxon>Bacteria</taxon>
        <taxon>Bacillati</taxon>
        <taxon>Bacillota</taxon>
        <taxon>Clostridia</taxon>
        <taxon>Eubacteriales</taxon>
        <taxon>Eubacteriaceae</taxon>
        <taxon>Acetobacterium</taxon>
    </lineage>
</organism>
<dbReference type="Proteomes" id="UP000603234">
    <property type="component" value="Unassembled WGS sequence"/>
</dbReference>
<evidence type="ECO:0000313" key="2">
    <source>
        <dbReference type="EMBL" id="MBC3805551.1"/>
    </source>
</evidence>
<keyword evidence="3" id="KW-1185">Reference proteome</keyword>
<comment type="caution">
    <text evidence="2">The sequence shown here is derived from an EMBL/GenBank/DDBJ whole genome shotgun (WGS) entry which is preliminary data.</text>
</comment>
<accession>A0ABR6WY94</accession>
<evidence type="ECO:0000256" key="1">
    <source>
        <dbReference type="SAM" id="Coils"/>
    </source>
</evidence>
<gene>
    <name evidence="2" type="ORF">GH808_14125</name>
</gene>
<name>A0ABR6WY94_9FIRM</name>